<dbReference type="PROSITE" id="PS50113">
    <property type="entry name" value="PAC"/>
    <property type="match status" value="1"/>
</dbReference>
<reference evidence="4 5" key="1">
    <citation type="submission" date="2020-03" db="EMBL/GenBank/DDBJ databases">
        <title>Two novel Motilibacter sp.</title>
        <authorList>
            <person name="Liu S."/>
        </authorList>
    </citation>
    <scope>NUCLEOTIDE SEQUENCE [LARGE SCALE GENOMIC DNA]</scope>
    <source>
        <strain evidence="4 5">E257</strain>
    </source>
</reference>
<dbReference type="InterPro" id="IPR035965">
    <property type="entry name" value="PAS-like_dom_sf"/>
</dbReference>
<dbReference type="InterPro" id="IPR000160">
    <property type="entry name" value="GGDEF_dom"/>
</dbReference>
<dbReference type="Gene3D" id="3.30.70.270">
    <property type="match status" value="1"/>
</dbReference>
<dbReference type="NCBIfam" id="TIGR00229">
    <property type="entry name" value="sensory_box"/>
    <property type="match status" value="1"/>
</dbReference>
<sequence length="498" mass="53847">MEREYDVPLTALRSLYRALGRVGRAQTLRETLQAVVDGVVEGVGFEVAALSILRSDGMFETLAVAGPRNAREALLGRVQPSDAYDREFSFAEPWGALRFVPHDRVPPELLEVSWIPDIAPPQQPGAWHPLDALFAPLYAAAGELLGMLSVDLPRDGRRPGPVQRELLELFATQAGVALANASLAEQLRENQERLAASEEAFRLAFDGAGVGMAMVEVGRDGPARFLRVNEQLARITGYAADELCRMRPEDLVAAEDRAAEAATARRLLASAADGPPADAAVRRREVRWQRAAGDGIWVAVTTTLIRSASGGALYALDQVEDVTDRHLAEAELDRRARQDPLTGLANRASLYERLAGSLQLSTTGDRRGAVLFCDLDGFKAVNDNHGHEVGDRVLRAAAHRIAAEVRDTDVVGRLGGDEFVVVADDVDEADAIGLAERIRAALAEPIVFADNRADVTVSIGIAVYPEQGHDVETLLRHADTAMYKAKAAGRNAYAVYGR</sequence>
<dbReference type="Pfam" id="PF00990">
    <property type="entry name" value="GGDEF"/>
    <property type="match status" value="1"/>
</dbReference>
<dbReference type="InterPro" id="IPR013655">
    <property type="entry name" value="PAS_fold_3"/>
</dbReference>
<dbReference type="CDD" id="cd00130">
    <property type="entry name" value="PAS"/>
    <property type="match status" value="1"/>
</dbReference>
<organism evidence="4 5">
    <name type="scientific">Motilibacter deserti</name>
    <dbReference type="NCBI Taxonomy" id="2714956"/>
    <lineage>
        <taxon>Bacteria</taxon>
        <taxon>Bacillati</taxon>
        <taxon>Actinomycetota</taxon>
        <taxon>Actinomycetes</taxon>
        <taxon>Motilibacterales</taxon>
        <taxon>Motilibacteraceae</taxon>
        <taxon>Motilibacter</taxon>
    </lineage>
</organism>
<dbReference type="CDD" id="cd01949">
    <property type="entry name" value="GGDEF"/>
    <property type="match status" value="1"/>
</dbReference>
<comment type="caution">
    <text evidence="4">The sequence shown here is derived from an EMBL/GenBank/DDBJ whole genome shotgun (WGS) entry which is preliminary data.</text>
</comment>
<dbReference type="Proteomes" id="UP000800981">
    <property type="component" value="Unassembled WGS sequence"/>
</dbReference>
<proteinExistence type="predicted"/>
<dbReference type="InterPro" id="IPR001610">
    <property type="entry name" value="PAC"/>
</dbReference>
<feature type="domain" description="PAC" evidence="2">
    <location>
        <begin position="282"/>
        <end position="334"/>
    </location>
</feature>
<dbReference type="PROSITE" id="PS50887">
    <property type="entry name" value="GGDEF"/>
    <property type="match status" value="1"/>
</dbReference>
<evidence type="ECO:0000259" key="1">
    <source>
        <dbReference type="PROSITE" id="PS50112"/>
    </source>
</evidence>
<dbReference type="PANTHER" id="PTHR46663">
    <property type="entry name" value="DIGUANYLATE CYCLASE DGCT-RELATED"/>
    <property type="match status" value="1"/>
</dbReference>
<dbReference type="InterPro" id="IPR029787">
    <property type="entry name" value="Nucleotide_cyclase"/>
</dbReference>
<name>A0ABX0GQR1_9ACTN</name>
<protein>
    <submittedName>
        <fullName evidence="4">Diguanylate cyclase</fullName>
    </submittedName>
</protein>
<feature type="domain" description="PAS" evidence="1">
    <location>
        <begin position="197"/>
        <end position="271"/>
    </location>
</feature>
<dbReference type="SMART" id="SM00086">
    <property type="entry name" value="PAC"/>
    <property type="match status" value="1"/>
</dbReference>
<evidence type="ECO:0000313" key="5">
    <source>
        <dbReference type="Proteomes" id="UP000800981"/>
    </source>
</evidence>
<dbReference type="SMART" id="SM00267">
    <property type="entry name" value="GGDEF"/>
    <property type="match status" value="1"/>
</dbReference>
<dbReference type="Gene3D" id="3.30.450.40">
    <property type="match status" value="1"/>
</dbReference>
<dbReference type="PROSITE" id="PS50112">
    <property type="entry name" value="PAS"/>
    <property type="match status" value="1"/>
</dbReference>
<dbReference type="PANTHER" id="PTHR46663:SF3">
    <property type="entry name" value="SLL0267 PROTEIN"/>
    <property type="match status" value="1"/>
</dbReference>
<dbReference type="SUPFAM" id="SSF55073">
    <property type="entry name" value="Nucleotide cyclase"/>
    <property type="match status" value="1"/>
</dbReference>
<dbReference type="InterPro" id="IPR052163">
    <property type="entry name" value="DGC-Regulatory_Protein"/>
</dbReference>
<dbReference type="SUPFAM" id="SSF55781">
    <property type="entry name" value="GAF domain-like"/>
    <property type="match status" value="1"/>
</dbReference>
<feature type="domain" description="GGDEF" evidence="3">
    <location>
        <begin position="366"/>
        <end position="498"/>
    </location>
</feature>
<dbReference type="NCBIfam" id="TIGR00254">
    <property type="entry name" value="GGDEF"/>
    <property type="match status" value="1"/>
</dbReference>
<dbReference type="Pfam" id="PF08447">
    <property type="entry name" value="PAS_3"/>
    <property type="match status" value="1"/>
</dbReference>
<evidence type="ECO:0000259" key="2">
    <source>
        <dbReference type="PROSITE" id="PS50113"/>
    </source>
</evidence>
<dbReference type="InterPro" id="IPR000014">
    <property type="entry name" value="PAS"/>
</dbReference>
<keyword evidence="5" id="KW-1185">Reference proteome</keyword>
<gene>
    <name evidence="4" type="ORF">G9H71_03375</name>
</gene>
<dbReference type="InterPro" id="IPR043128">
    <property type="entry name" value="Rev_trsase/Diguanyl_cyclase"/>
</dbReference>
<dbReference type="InterPro" id="IPR003018">
    <property type="entry name" value="GAF"/>
</dbReference>
<dbReference type="EMBL" id="JAANNP010000001">
    <property type="protein sequence ID" value="NHC12820.1"/>
    <property type="molecule type" value="Genomic_DNA"/>
</dbReference>
<dbReference type="Pfam" id="PF13185">
    <property type="entry name" value="GAF_2"/>
    <property type="match status" value="1"/>
</dbReference>
<accession>A0ABX0GQR1</accession>
<dbReference type="InterPro" id="IPR000700">
    <property type="entry name" value="PAS-assoc_C"/>
</dbReference>
<evidence type="ECO:0000313" key="4">
    <source>
        <dbReference type="EMBL" id="NHC12820.1"/>
    </source>
</evidence>
<evidence type="ECO:0000259" key="3">
    <source>
        <dbReference type="PROSITE" id="PS50887"/>
    </source>
</evidence>
<dbReference type="InterPro" id="IPR029016">
    <property type="entry name" value="GAF-like_dom_sf"/>
</dbReference>
<dbReference type="Gene3D" id="3.30.450.20">
    <property type="entry name" value="PAS domain"/>
    <property type="match status" value="1"/>
</dbReference>
<dbReference type="SMART" id="SM00065">
    <property type="entry name" value="GAF"/>
    <property type="match status" value="1"/>
</dbReference>
<dbReference type="SUPFAM" id="SSF55785">
    <property type="entry name" value="PYP-like sensor domain (PAS domain)"/>
    <property type="match status" value="1"/>
</dbReference>